<protein>
    <submittedName>
        <fullName evidence="4">Gluconolactonase</fullName>
    </submittedName>
</protein>
<comment type="subcellular location">
    <subcellularLocation>
        <location evidence="1">Secreted</location>
    </subcellularLocation>
</comment>
<gene>
    <name evidence="4" type="ordered locus">Echvi_4506</name>
</gene>
<dbReference type="PANTHER" id="PTHR10009:SF18">
    <property type="entry name" value="PROTEIN YELLOW-LIKE PROTEIN"/>
    <property type="match status" value="1"/>
</dbReference>
<feature type="chain" id="PRO_5003943184" evidence="3">
    <location>
        <begin position="23"/>
        <end position="367"/>
    </location>
</feature>
<dbReference type="Proteomes" id="UP000010796">
    <property type="component" value="Chromosome"/>
</dbReference>
<keyword evidence="5" id="KW-1185">Reference proteome</keyword>
<dbReference type="eggNOG" id="COG3386">
    <property type="taxonomic scope" value="Bacteria"/>
</dbReference>
<accession>L0G748</accession>
<dbReference type="KEGG" id="evi:Echvi_4506"/>
<dbReference type="Gene3D" id="2.120.10.30">
    <property type="entry name" value="TolB, C-terminal domain"/>
    <property type="match status" value="1"/>
</dbReference>
<dbReference type="AlphaFoldDB" id="L0G748"/>
<evidence type="ECO:0000313" key="5">
    <source>
        <dbReference type="Proteomes" id="UP000010796"/>
    </source>
</evidence>
<dbReference type="PATRIC" id="fig|926556.3.peg.4761"/>
<dbReference type="GO" id="GO:0005576">
    <property type="term" value="C:extracellular region"/>
    <property type="evidence" value="ECO:0007669"/>
    <property type="project" value="UniProtKB-SubCell"/>
</dbReference>
<keyword evidence="3" id="KW-0732">Signal</keyword>
<dbReference type="RefSeq" id="WP_015268202.1">
    <property type="nucleotide sequence ID" value="NC_019904.1"/>
</dbReference>
<evidence type="ECO:0000256" key="2">
    <source>
        <dbReference type="ARBA" id="ARBA00022525"/>
    </source>
</evidence>
<dbReference type="Pfam" id="PF03022">
    <property type="entry name" value="MRJP"/>
    <property type="match status" value="1"/>
</dbReference>
<evidence type="ECO:0000256" key="1">
    <source>
        <dbReference type="ARBA" id="ARBA00004613"/>
    </source>
</evidence>
<dbReference type="InterPro" id="IPR017996">
    <property type="entry name" value="MRJP/yellow-related"/>
</dbReference>
<proteinExistence type="predicted"/>
<dbReference type="PANTHER" id="PTHR10009">
    <property type="entry name" value="PROTEIN YELLOW-RELATED"/>
    <property type="match status" value="1"/>
</dbReference>
<dbReference type="HOGENOM" id="CLU_031076_0_3_10"/>
<sequence>MKTLGILLTVTSFSVLTSNVSAQEYHSDNLIPVADLGKYQAIGVSVSSGNRLFVSFPNRGGAYQYGLTENVNGKRIPYPDEAWNKPGDGASHFVSVQDLFVDASDFLWVLDSKPAPGGSIFGNAETAVKGQFKLLKINTQTNRVEKVYTFDDLDKAHSGLNDIRVDTEKQLAYLSDPGLAAIVVLDLKTGKTRKLLEKTKFTLADPNVVLKYEGKEMRNEAGKPFASNVNGIALTKDFGYFYFKPINQTHLYRIKTVYLADAALSENELESKVEDMGEVGVTHGLAADAQGNIFLTTSMDHTIKYLSPDGKLHTLVQDSRLIWPDSLGIGTDGYLYLSCAQLNREPIWNNGENRVHYPYEIYKVKLP</sequence>
<organism evidence="4 5">
    <name type="scientific">Echinicola vietnamensis (strain DSM 17526 / LMG 23754 / KMM 6221)</name>
    <dbReference type="NCBI Taxonomy" id="926556"/>
    <lineage>
        <taxon>Bacteria</taxon>
        <taxon>Pseudomonadati</taxon>
        <taxon>Bacteroidota</taxon>
        <taxon>Cytophagia</taxon>
        <taxon>Cytophagales</taxon>
        <taxon>Cyclobacteriaceae</taxon>
        <taxon>Echinicola</taxon>
    </lineage>
</organism>
<evidence type="ECO:0000256" key="3">
    <source>
        <dbReference type="SAM" id="SignalP"/>
    </source>
</evidence>
<dbReference type="STRING" id="926556.Echvi_4506"/>
<keyword evidence="2" id="KW-0964">Secreted</keyword>
<evidence type="ECO:0000313" key="4">
    <source>
        <dbReference type="EMBL" id="AGA80680.1"/>
    </source>
</evidence>
<feature type="signal peptide" evidence="3">
    <location>
        <begin position="1"/>
        <end position="22"/>
    </location>
</feature>
<reference evidence="5" key="1">
    <citation type="submission" date="2012-02" db="EMBL/GenBank/DDBJ databases">
        <title>The complete genome of Echinicola vietnamensis DSM 17526.</title>
        <authorList>
            <person name="Lucas S."/>
            <person name="Copeland A."/>
            <person name="Lapidus A."/>
            <person name="Glavina del Rio T."/>
            <person name="Dalin E."/>
            <person name="Tice H."/>
            <person name="Bruce D."/>
            <person name="Goodwin L."/>
            <person name="Pitluck S."/>
            <person name="Peters L."/>
            <person name="Ovchinnikova G."/>
            <person name="Teshima H."/>
            <person name="Kyrpides N."/>
            <person name="Mavromatis K."/>
            <person name="Ivanova N."/>
            <person name="Brettin T."/>
            <person name="Detter J.C."/>
            <person name="Han C."/>
            <person name="Larimer F."/>
            <person name="Land M."/>
            <person name="Hauser L."/>
            <person name="Markowitz V."/>
            <person name="Cheng J.-F."/>
            <person name="Hugenholtz P."/>
            <person name="Woyke T."/>
            <person name="Wu D."/>
            <person name="Brambilla E."/>
            <person name="Klenk H.-P."/>
            <person name="Eisen J.A."/>
        </authorList>
    </citation>
    <scope>NUCLEOTIDE SEQUENCE [LARGE SCALE GENOMIC DNA]</scope>
    <source>
        <strain evidence="5">DSM 17526 / LMG 23754 / KMM 6221</strain>
    </source>
</reference>
<dbReference type="OrthoDB" id="9797664at2"/>
<dbReference type="InterPro" id="IPR011042">
    <property type="entry name" value="6-blade_b-propeller_TolB-like"/>
</dbReference>
<dbReference type="EMBL" id="CP003346">
    <property type="protein sequence ID" value="AGA80680.1"/>
    <property type="molecule type" value="Genomic_DNA"/>
</dbReference>
<name>L0G748_ECHVK</name>
<dbReference type="SUPFAM" id="SSF63829">
    <property type="entry name" value="Calcium-dependent phosphotriesterase"/>
    <property type="match status" value="1"/>
</dbReference>